<gene>
    <name evidence="12" type="primary">ORF113127</name>
</gene>
<dbReference type="EMBL" id="HACG01032149">
    <property type="protein sequence ID" value="CEK79014.1"/>
    <property type="molecule type" value="Transcribed_RNA"/>
</dbReference>
<keyword evidence="8 11" id="KW-0472">Membrane</keyword>
<sequence length="496" mass="58024">MMLCGWVQEQITMKFRIHTKLINRGLTLLLLSLVLVATLFILQLFLYHEKHNSISTHNINTIWPYLNTNYDRAEDLKSGDSLRPATLSQHHKFSDLKYNQLKMYHSKGLTLRRQFDCQQLFENSSSEQNKVVEFHTQNQNTYPVIANDIATAFTSDCEAFKTIRQYRTDRGSFIEGEFPLAYVILVHKDFEHVERLLRTIYMPQHSICIHVDDKAPDSLKEAVASLASCFTNVILASKPQGIVYAHVSRLLADVICMSDLLKKDKSWRYLINYAATEFPLRTNLETVKILNLLHGLNDIHEQYERRLQDRFKTEYRVDNGRMKQTNVKLPPPPFNMTIIKGQAYNTYSRKFLEWMVSDDKPRKLLEWSNKTFSPDEHYWATLNDLYHNSFLDAPGGFKGHPDKKGYITRFISWQYSKPRFKCHGRSVRNICNFSALDLPIFISEMHLAANKFDLTYDPIAYACMEELIQNKTLAQLPFNLQDYSRLYFINYKSSDS</sequence>
<feature type="transmembrane region" description="Helical" evidence="11">
    <location>
        <begin position="21"/>
        <end position="46"/>
    </location>
</feature>
<comment type="similarity">
    <text evidence="10">Belongs to the glycosyltransferase 14 family.</text>
</comment>
<evidence type="ECO:0000256" key="3">
    <source>
        <dbReference type="ARBA" id="ARBA00022676"/>
    </source>
</evidence>
<comment type="subcellular location">
    <subcellularLocation>
        <location evidence="1">Membrane</location>
        <topology evidence="1">Single-pass type II membrane protein</topology>
    </subcellularLocation>
</comment>
<evidence type="ECO:0000256" key="10">
    <source>
        <dbReference type="ARBA" id="ARBA00038150"/>
    </source>
</evidence>
<evidence type="ECO:0000256" key="1">
    <source>
        <dbReference type="ARBA" id="ARBA00004606"/>
    </source>
</evidence>
<dbReference type="GO" id="GO:0016020">
    <property type="term" value="C:membrane"/>
    <property type="evidence" value="ECO:0007669"/>
    <property type="project" value="UniProtKB-SubCell"/>
</dbReference>
<reference evidence="12" key="1">
    <citation type="submission" date="2014-12" db="EMBL/GenBank/DDBJ databases">
        <title>Insight into the proteome of Arion vulgaris.</title>
        <authorList>
            <person name="Aradska J."/>
            <person name="Bulat T."/>
            <person name="Smidak R."/>
            <person name="Sarate P."/>
            <person name="Gangsoo J."/>
            <person name="Sialana F."/>
            <person name="Bilban M."/>
            <person name="Lubec G."/>
        </authorList>
    </citation>
    <scope>NUCLEOTIDE SEQUENCE</scope>
    <source>
        <tissue evidence="12">Skin</tissue>
    </source>
</reference>
<keyword evidence="5 11" id="KW-0812">Transmembrane</keyword>
<evidence type="ECO:0000256" key="9">
    <source>
        <dbReference type="ARBA" id="ARBA00023180"/>
    </source>
</evidence>
<protein>
    <recommendedName>
        <fullName evidence="13">Protein xylosyltransferase</fullName>
    </recommendedName>
</protein>
<organism evidence="12">
    <name type="scientific">Arion vulgaris</name>
    <dbReference type="NCBI Taxonomy" id="1028688"/>
    <lineage>
        <taxon>Eukaryota</taxon>
        <taxon>Metazoa</taxon>
        <taxon>Spiralia</taxon>
        <taxon>Lophotrochozoa</taxon>
        <taxon>Mollusca</taxon>
        <taxon>Gastropoda</taxon>
        <taxon>Heterobranchia</taxon>
        <taxon>Euthyneura</taxon>
        <taxon>Panpulmonata</taxon>
        <taxon>Eupulmonata</taxon>
        <taxon>Stylommatophora</taxon>
        <taxon>Helicina</taxon>
        <taxon>Arionoidea</taxon>
        <taxon>Arionidae</taxon>
        <taxon>Arion</taxon>
    </lineage>
</organism>
<evidence type="ECO:0000256" key="6">
    <source>
        <dbReference type="ARBA" id="ARBA00022968"/>
    </source>
</evidence>
<evidence type="ECO:0000256" key="5">
    <source>
        <dbReference type="ARBA" id="ARBA00022692"/>
    </source>
</evidence>
<dbReference type="Pfam" id="PF02485">
    <property type="entry name" value="Branch"/>
    <property type="match status" value="1"/>
</dbReference>
<comment type="pathway">
    <text evidence="2">Protein modification; protein glycosylation.</text>
</comment>
<dbReference type="PANTHER" id="PTHR19297:SF185">
    <property type="entry name" value="BETA-1,3-GALACTOSYL-O-GLYCOSYL-GLYCOPROTEIN BETA-1,6-N-ACETYLGLUCOSAMINYLTRANSFERASE 3"/>
    <property type="match status" value="1"/>
</dbReference>
<keyword evidence="6" id="KW-0735">Signal-anchor</keyword>
<dbReference type="InterPro" id="IPR003406">
    <property type="entry name" value="Glyco_trans_14"/>
</dbReference>
<keyword evidence="3" id="KW-0328">Glycosyltransferase</keyword>
<keyword evidence="7 11" id="KW-1133">Transmembrane helix</keyword>
<dbReference type="PANTHER" id="PTHR19297">
    <property type="entry name" value="GLYCOSYLTRANSFERASE 14 FAMILY MEMBER"/>
    <property type="match status" value="1"/>
</dbReference>
<keyword evidence="9" id="KW-0325">Glycoprotein</keyword>
<dbReference type="AlphaFoldDB" id="A0A0B7ADE3"/>
<evidence type="ECO:0000256" key="7">
    <source>
        <dbReference type="ARBA" id="ARBA00022989"/>
    </source>
</evidence>
<dbReference type="GO" id="GO:0008375">
    <property type="term" value="F:acetylglucosaminyltransferase activity"/>
    <property type="evidence" value="ECO:0007669"/>
    <property type="project" value="TreeGrafter"/>
</dbReference>
<evidence type="ECO:0000256" key="4">
    <source>
        <dbReference type="ARBA" id="ARBA00022679"/>
    </source>
</evidence>
<evidence type="ECO:0000256" key="8">
    <source>
        <dbReference type="ARBA" id="ARBA00023136"/>
    </source>
</evidence>
<evidence type="ECO:0008006" key="13">
    <source>
        <dbReference type="Google" id="ProtNLM"/>
    </source>
</evidence>
<keyword evidence="4" id="KW-0808">Transferase</keyword>
<accession>A0A0B7ADE3</accession>
<proteinExistence type="inferred from homology"/>
<evidence type="ECO:0000256" key="2">
    <source>
        <dbReference type="ARBA" id="ARBA00004922"/>
    </source>
</evidence>
<evidence type="ECO:0000313" key="12">
    <source>
        <dbReference type="EMBL" id="CEK79014.1"/>
    </source>
</evidence>
<evidence type="ECO:0000256" key="11">
    <source>
        <dbReference type="SAM" id="Phobius"/>
    </source>
</evidence>
<name>A0A0B7ADE3_9EUPU</name>